<reference evidence="3" key="1">
    <citation type="submission" date="2023-06" db="EMBL/GenBank/DDBJ databases">
        <authorList>
            <person name="Delattre M."/>
        </authorList>
    </citation>
    <scope>NUCLEOTIDE SEQUENCE</scope>
    <source>
        <strain evidence="3">AF72</strain>
    </source>
</reference>
<keyword evidence="1" id="KW-0732">Signal</keyword>
<protein>
    <recommendedName>
        <fullName evidence="2">DOMON domain-containing protein</fullName>
    </recommendedName>
</protein>
<proteinExistence type="predicted"/>
<dbReference type="CDD" id="cd09631">
    <property type="entry name" value="DOMON_DOH"/>
    <property type="match status" value="1"/>
</dbReference>
<evidence type="ECO:0000256" key="1">
    <source>
        <dbReference type="SAM" id="SignalP"/>
    </source>
</evidence>
<feature type="chain" id="PRO_5041267251" description="DOMON domain-containing protein" evidence="1">
    <location>
        <begin position="18"/>
        <end position="171"/>
    </location>
</feature>
<name>A0AA36G3K2_9BILA</name>
<gene>
    <name evidence="3" type="ORF">MSPICULIGERA_LOCUS16485</name>
</gene>
<dbReference type="PROSITE" id="PS51257">
    <property type="entry name" value="PROKAR_LIPOPROTEIN"/>
    <property type="match status" value="1"/>
</dbReference>
<dbReference type="PROSITE" id="PS50836">
    <property type="entry name" value="DOMON"/>
    <property type="match status" value="1"/>
</dbReference>
<evidence type="ECO:0000313" key="3">
    <source>
        <dbReference type="EMBL" id="CAJ0578224.1"/>
    </source>
</evidence>
<sequence>MLRQALLLVILASCVFAACKFSRGKVHSSWKVSNGRVTISFENSGIDEREFTGIAFGESMYNLEFVLFKIVNGKATVETGATNDYAPPERLDSSPAVRVEELQWDDGRLSATISRPIGSAGPRRHSLEEPQNWNFISVGDVEVADRGNGPEHLIGAHRSRPETILVDLSSC</sequence>
<organism evidence="3 4">
    <name type="scientific">Mesorhabditis spiculigera</name>
    <dbReference type="NCBI Taxonomy" id="96644"/>
    <lineage>
        <taxon>Eukaryota</taxon>
        <taxon>Metazoa</taxon>
        <taxon>Ecdysozoa</taxon>
        <taxon>Nematoda</taxon>
        <taxon>Chromadorea</taxon>
        <taxon>Rhabditida</taxon>
        <taxon>Rhabditina</taxon>
        <taxon>Rhabditomorpha</taxon>
        <taxon>Rhabditoidea</taxon>
        <taxon>Rhabditidae</taxon>
        <taxon>Mesorhabditinae</taxon>
        <taxon>Mesorhabditis</taxon>
    </lineage>
</organism>
<evidence type="ECO:0000259" key="2">
    <source>
        <dbReference type="PROSITE" id="PS50836"/>
    </source>
</evidence>
<dbReference type="AlphaFoldDB" id="A0AA36G3K2"/>
<dbReference type="Proteomes" id="UP001177023">
    <property type="component" value="Unassembled WGS sequence"/>
</dbReference>
<dbReference type="InterPro" id="IPR045266">
    <property type="entry name" value="DOH_DOMON"/>
</dbReference>
<feature type="domain" description="DOMON" evidence="2">
    <location>
        <begin position="24"/>
        <end position="139"/>
    </location>
</feature>
<dbReference type="InterPro" id="IPR005018">
    <property type="entry name" value="DOMON_domain"/>
</dbReference>
<keyword evidence="4" id="KW-1185">Reference proteome</keyword>
<dbReference type="EMBL" id="CATQJA010002653">
    <property type="protein sequence ID" value="CAJ0578224.1"/>
    <property type="molecule type" value="Genomic_DNA"/>
</dbReference>
<feature type="signal peptide" evidence="1">
    <location>
        <begin position="1"/>
        <end position="17"/>
    </location>
</feature>
<dbReference type="Pfam" id="PF03351">
    <property type="entry name" value="DOMON"/>
    <property type="match status" value="1"/>
</dbReference>
<evidence type="ECO:0000313" key="4">
    <source>
        <dbReference type="Proteomes" id="UP001177023"/>
    </source>
</evidence>
<dbReference type="PANTHER" id="PTHR36516:SF1">
    <property type="entry name" value="DOMON DOMAIN-CONTAINING PROTEIN"/>
    <property type="match status" value="1"/>
</dbReference>
<dbReference type="PANTHER" id="PTHR36516">
    <property type="entry name" value="PROTEIN CBG04168-RELATED"/>
    <property type="match status" value="1"/>
</dbReference>
<comment type="caution">
    <text evidence="3">The sequence shown here is derived from an EMBL/GenBank/DDBJ whole genome shotgun (WGS) entry which is preliminary data.</text>
</comment>
<feature type="non-terminal residue" evidence="3">
    <location>
        <position position="1"/>
    </location>
</feature>
<accession>A0AA36G3K2</accession>